<evidence type="ECO:0000256" key="2">
    <source>
        <dbReference type="ARBA" id="ARBA00004167"/>
    </source>
</evidence>
<evidence type="ECO:0000256" key="4">
    <source>
        <dbReference type="ARBA" id="ARBA00022617"/>
    </source>
</evidence>
<comment type="subcellular location">
    <subcellularLocation>
        <location evidence="2">Membrane</location>
        <topology evidence="2">Single-pass membrane protein</topology>
    </subcellularLocation>
</comment>
<keyword evidence="7 12" id="KW-1133">Transmembrane helix</keyword>
<evidence type="ECO:0000256" key="5">
    <source>
        <dbReference type="ARBA" id="ARBA00022692"/>
    </source>
</evidence>
<keyword evidence="8 11" id="KW-0560">Oxidoreductase</keyword>
<evidence type="ECO:0000256" key="3">
    <source>
        <dbReference type="ARBA" id="ARBA00010617"/>
    </source>
</evidence>
<dbReference type="InterPro" id="IPR001128">
    <property type="entry name" value="Cyt_P450"/>
</dbReference>
<dbReference type="RefSeq" id="XP_010494611.1">
    <property type="nucleotide sequence ID" value="XM_010496309.1"/>
</dbReference>
<proteinExistence type="inferred from homology"/>
<keyword evidence="5 12" id="KW-0812">Transmembrane</keyword>
<keyword evidence="11" id="KW-0408">Iron</keyword>
<dbReference type="PANTHER" id="PTHR24298">
    <property type="entry name" value="FLAVONOID 3'-MONOOXYGENASE-RELATED"/>
    <property type="match status" value="1"/>
</dbReference>
<reference evidence="14" key="2">
    <citation type="submission" date="2025-08" db="UniProtKB">
        <authorList>
            <consortium name="RefSeq"/>
        </authorList>
    </citation>
    <scope>IDENTIFICATION</scope>
    <source>
        <tissue evidence="14">Leaf</tissue>
    </source>
</reference>
<reference evidence="13" key="1">
    <citation type="journal article" date="2014" name="Nat. Commun.">
        <title>The emerging biofuel crop Camelina sativa retains a highly undifferentiated hexaploid genome structure.</title>
        <authorList>
            <person name="Kagale S."/>
            <person name="Koh C."/>
            <person name="Nixon J."/>
            <person name="Bollina V."/>
            <person name="Clarke W.E."/>
            <person name="Tuteja R."/>
            <person name="Spillane C."/>
            <person name="Robinson S.J."/>
            <person name="Links M.G."/>
            <person name="Clarke C."/>
            <person name="Higgins E.E."/>
            <person name="Huebert T."/>
            <person name="Sharpe A.G."/>
            <person name="Parkin I.A."/>
        </authorList>
    </citation>
    <scope>NUCLEOTIDE SEQUENCE [LARGE SCALE GENOMIC DNA]</scope>
    <source>
        <strain evidence="13">cv. DH55</strain>
    </source>
</reference>
<dbReference type="Gene3D" id="1.10.630.10">
    <property type="entry name" value="Cytochrome P450"/>
    <property type="match status" value="1"/>
</dbReference>
<comment type="cofactor">
    <cofactor evidence="1">
        <name>heme</name>
        <dbReference type="ChEBI" id="CHEBI:30413"/>
    </cofactor>
</comment>
<dbReference type="SUPFAM" id="SSF48264">
    <property type="entry name" value="Cytochrome P450"/>
    <property type="match status" value="1"/>
</dbReference>
<evidence type="ECO:0000256" key="6">
    <source>
        <dbReference type="ARBA" id="ARBA00022723"/>
    </source>
</evidence>
<evidence type="ECO:0000256" key="10">
    <source>
        <dbReference type="ARBA" id="ARBA00023136"/>
    </source>
</evidence>
<dbReference type="InterPro" id="IPR017972">
    <property type="entry name" value="Cyt_P450_CS"/>
</dbReference>
<keyword evidence="13" id="KW-1185">Reference proteome</keyword>
<evidence type="ECO:0000256" key="11">
    <source>
        <dbReference type="RuleBase" id="RU000461"/>
    </source>
</evidence>
<dbReference type="CDD" id="cd20655">
    <property type="entry name" value="CYP93"/>
    <property type="match status" value="1"/>
</dbReference>
<comment type="similarity">
    <text evidence="3 11">Belongs to the cytochrome P450 family.</text>
</comment>
<keyword evidence="4 11" id="KW-0349">Heme</keyword>
<keyword evidence="6 11" id="KW-0479">Metal-binding</keyword>
<protein>
    <submittedName>
        <fullName evidence="14">Cytochrome P450 705A5</fullName>
    </submittedName>
</protein>
<dbReference type="Pfam" id="PF00067">
    <property type="entry name" value="p450"/>
    <property type="match status" value="1"/>
</dbReference>
<evidence type="ECO:0000313" key="13">
    <source>
        <dbReference type="Proteomes" id="UP000694864"/>
    </source>
</evidence>
<dbReference type="InterPro" id="IPR002401">
    <property type="entry name" value="Cyt_P450_E_grp-I"/>
</dbReference>
<dbReference type="GeneID" id="104771733"/>
<keyword evidence="10 12" id="KW-0472">Membrane</keyword>
<organism evidence="13 14">
    <name type="scientific">Camelina sativa</name>
    <name type="common">False flax</name>
    <name type="synonym">Myagrum sativum</name>
    <dbReference type="NCBI Taxonomy" id="90675"/>
    <lineage>
        <taxon>Eukaryota</taxon>
        <taxon>Viridiplantae</taxon>
        <taxon>Streptophyta</taxon>
        <taxon>Embryophyta</taxon>
        <taxon>Tracheophyta</taxon>
        <taxon>Spermatophyta</taxon>
        <taxon>Magnoliopsida</taxon>
        <taxon>eudicotyledons</taxon>
        <taxon>Gunneridae</taxon>
        <taxon>Pentapetalae</taxon>
        <taxon>rosids</taxon>
        <taxon>malvids</taxon>
        <taxon>Brassicales</taxon>
        <taxon>Brassicaceae</taxon>
        <taxon>Camelineae</taxon>
        <taxon>Camelina</taxon>
    </lineage>
</organism>
<dbReference type="InterPro" id="IPR036396">
    <property type="entry name" value="Cyt_P450_sf"/>
</dbReference>
<gene>
    <name evidence="14" type="primary">LOC104771733</name>
</gene>
<dbReference type="PANTHER" id="PTHR24298:SF630">
    <property type="entry name" value="CYTOCHROME P450 705A1-RELATED"/>
    <property type="match status" value="1"/>
</dbReference>
<evidence type="ECO:0000313" key="14">
    <source>
        <dbReference type="RefSeq" id="XP_010494611.1"/>
    </source>
</evidence>
<dbReference type="PROSITE" id="PS00086">
    <property type="entry name" value="CYTOCHROME_P450"/>
    <property type="match status" value="1"/>
</dbReference>
<evidence type="ECO:0000256" key="7">
    <source>
        <dbReference type="ARBA" id="ARBA00022989"/>
    </source>
</evidence>
<dbReference type="InterPro" id="IPR051103">
    <property type="entry name" value="Plant_metabolite_P450s"/>
</dbReference>
<feature type="transmembrane region" description="Helical" evidence="12">
    <location>
        <begin position="12"/>
        <end position="29"/>
    </location>
</feature>
<keyword evidence="9 11" id="KW-0503">Monooxygenase</keyword>
<evidence type="ECO:0000256" key="12">
    <source>
        <dbReference type="SAM" id="Phobius"/>
    </source>
</evidence>
<dbReference type="PRINTS" id="PR00463">
    <property type="entry name" value="EP450I"/>
</dbReference>
<sequence>METVIVYSQTLFIFLLLCFSSLVSYFLFFKKPKGNFDLLPSPPAFPIIGHFHLLLAARIHMSFQKISSKYGPLLHLRIFNVPVILISSPAIAYEIFRAQDINISSRGVAAIDESLAFGSAGFVHAPYGDYWKFMKKLIVTKVLGPKAMEQSRSVRNEELELFYKTLLDKAMKKESVDFFEEAVRLVNNTLCTMTMGRSCSVENNEAGRVMELVAELATLSKKFLLGKMLRNIFEKLGISPFKKKIMDVSRRFEELLDKIILEHEEKPEDTEGKDFMDLLLADSRDENAEYKITKKHIKSLFTELFLGATDTSSTSTQWVMAEIINNPKIFQRVREEIDSVVGKTRLIQETDLPNLPYLEAVIKEALRLHPSVPFLVREFRDECTIGGFYVPNKTTLVVNVYAMMRDTDFWEDPDEFKPERFLASSRKEEDVKERFFNYIPFGSGRRKCPGSNLGSIFIGTVIGMMVQCFDWEIKGGKVKMEDAPGRLFLTMAHPLRCTPLPRTLNPLPTSH</sequence>
<dbReference type="PRINTS" id="PR00385">
    <property type="entry name" value="P450"/>
</dbReference>
<dbReference type="Proteomes" id="UP000694864">
    <property type="component" value="Chromosome 20"/>
</dbReference>
<evidence type="ECO:0000256" key="1">
    <source>
        <dbReference type="ARBA" id="ARBA00001971"/>
    </source>
</evidence>
<evidence type="ECO:0000256" key="9">
    <source>
        <dbReference type="ARBA" id="ARBA00023033"/>
    </source>
</evidence>
<accession>A0ABM0Y2V5</accession>
<evidence type="ECO:0000256" key="8">
    <source>
        <dbReference type="ARBA" id="ARBA00023002"/>
    </source>
</evidence>
<name>A0ABM0Y2V5_CAMSA</name>